<dbReference type="AlphaFoldDB" id="A0A1I7ZP83"/>
<evidence type="ECO:0000256" key="6">
    <source>
        <dbReference type="ARBA" id="ARBA00023136"/>
    </source>
</evidence>
<evidence type="ECO:0000256" key="12">
    <source>
        <dbReference type="SAM" id="Phobius"/>
    </source>
</evidence>
<keyword evidence="5 10" id="KW-0297">G-protein coupled receptor</keyword>
<evidence type="ECO:0000256" key="11">
    <source>
        <dbReference type="SAM" id="MobiDB-lite"/>
    </source>
</evidence>
<dbReference type="Proteomes" id="UP000095287">
    <property type="component" value="Unplaced"/>
</dbReference>
<evidence type="ECO:0000256" key="4">
    <source>
        <dbReference type="ARBA" id="ARBA00022989"/>
    </source>
</evidence>
<keyword evidence="3 10" id="KW-0812">Transmembrane</keyword>
<evidence type="ECO:0000256" key="7">
    <source>
        <dbReference type="ARBA" id="ARBA00023157"/>
    </source>
</evidence>
<dbReference type="InterPro" id="IPR000276">
    <property type="entry name" value="GPCR_Rhodpsn"/>
</dbReference>
<feature type="transmembrane region" description="Helical" evidence="12">
    <location>
        <begin position="103"/>
        <end position="123"/>
    </location>
</feature>
<feature type="domain" description="G-protein coupled receptors family 1 profile" evidence="13">
    <location>
        <begin position="43"/>
        <end position="401"/>
    </location>
</feature>
<evidence type="ECO:0000256" key="10">
    <source>
        <dbReference type="RuleBase" id="RU000688"/>
    </source>
</evidence>
<evidence type="ECO:0000256" key="9">
    <source>
        <dbReference type="ARBA" id="ARBA00023224"/>
    </source>
</evidence>
<feature type="transmembrane region" description="Helical" evidence="12">
    <location>
        <begin position="63"/>
        <end position="83"/>
    </location>
</feature>
<dbReference type="SMART" id="SM01381">
    <property type="entry name" value="7TM_GPCR_Srsx"/>
    <property type="match status" value="1"/>
</dbReference>
<comment type="similarity">
    <text evidence="10">Belongs to the G-protein coupled receptor 1 family.</text>
</comment>
<dbReference type="Gene3D" id="1.20.1070.10">
    <property type="entry name" value="Rhodopsin 7-helix transmembrane proteins"/>
    <property type="match status" value="2"/>
</dbReference>
<dbReference type="WBParaSite" id="L893_g28143.t1">
    <property type="protein sequence ID" value="L893_g28143.t1"/>
    <property type="gene ID" value="L893_g28143"/>
</dbReference>
<feature type="transmembrane region" description="Helical" evidence="12">
    <location>
        <begin position="381"/>
        <end position="404"/>
    </location>
</feature>
<keyword evidence="2" id="KW-1003">Cell membrane</keyword>
<dbReference type="PRINTS" id="PR00237">
    <property type="entry name" value="GPCRRHODOPSN"/>
</dbReference>
<feature type="transmembrane region" description="Helical" evidence="12">
    <location>
        <begin position="28"/>
        <end position="51"/>
    </location>
</feature>
<comment type="subcellular location">
    <subcellularLocation>
        <location evidence="1">Cell membrane</location>
        <topology evidence="1">Multi-pass membrane protein</topology>
    </subcellularLocation>
</comment>
<name>A0A1I7ZP83_9BILA</name>
<keyword evidence="14" id="KW-1185">Reference proteome</keyword>
<dbReference type="PANTHER" id="PTHR24248:SF125">
    <property type="entry name" value="DOPAMINE D2-LIKE RECEPTOR"/>
    <property type="match status" value="1"/>
</dbReference>
<dbReference type="PROSITE" id="PS50262">
    <property type="entry name" value="G_PROTEIN_RECEP_F1_2"/>
    <property type="match status" value="1"/>
</dbReference>
<sequence>MDVAARSLTSVTELPGPEPGPESGLARLLWTFGPAIFSVIGVGNVLVFLAIGTDRRLQNKTNFSLFSLAIADLLVCVFVMPLWMVTHGRYGAGYVGYKICFTYVYADVFLCTASIVHMSMISLDRYVGLSRPFMKSRKSWKAIVVQIASIWLLTTVITSPLAILAYLDEANVFDDEAQACGVFNRGFMLYGSLISFVPSLFLSVFTYVQTCKILNDKASLSSQNGHDYFANGLRRSRPPTRKNTHGSRYSYNGVAVHKASSFSYTSLGTPHALSRKPTCVSAFSAGQLESALREESKKPSPLRAKIDRLRDRTSSVLTIISAKMGRKGSVHSRGSEKLASERKATRVLAVVFCTFLVCWCPFFANNIIYAVCAERCAIPEFVSTLFLWLGYVSSTMNPLIYTLFNRRWRVAFRRILLGQCLRKDPRSMNYSRNQTFVPPETYTWSNFDRPLAAKENGVASRTEVFRRENSVDSSRGSGGPARRLQRHPTLAYRQNSESSGMGDHPRRPPRHVSLAEAQKPSVSSDKPLLAPSDEDESAEERGPATKRAAERGPATKSPEKTGPVKSTLEERGPTTTAEETFPKPSVLPRSVSGLPSRPPTTVPKSRSSDDRLGLQKETFL</sequence>
<evidence type="ECO:0000256" key="3">
    <source>
        <dbReference type="ARBA" id="ARBA00022692"/>
    </source>
</evidence>
<feature type="compositionally biased region" description="Basic and acidic residues" evidence="11">
    <location>
        <begin position="539"/>
        <end position="550"/>
    </location>
</feature>
<dbReference type="Pfam" id="PF00001">
    <property type="entry name" value="7tm_1"/>
    <property type="match status" value="1"/>
</dbReference>
<keyword evidence="8 10" id="KW-0675">Receptor</keyword>
<feature type="compositionally biased region" description="Basic and acidic residues" evidence="11">
    <location>
        <begin position="606"/>
        <end position="620"/>
    </location>
</feature>
<evidence type="ECO:0000256" key="2">
    <source>
        <dbReference type="ARBA" id="ARBA00022475"/>
    </source>
</evidence>
<keyword evidence="4 12" id="KW-1133">Transmembrane helix</keyword>
<reference evidence="15" key="1">
    <citation type="submission" date="2016-11" db="UniProtKB">
        <authorList>
            <consortium name="WormBaseParasite"/>
        </authorList>
    </citation>
    <scope>IDENTIFICATION</scope>
</reference>
<keyword evidence="7" id="KW-1015">Disulfide bond</keyword>
<feature type="transmembrane region" description="Helical" evidence="12">
    <location>
        <begin position="347"/>
        <end position="369"/>
    </location>
</feature>
<evidence type="ECO:0000259" key="13">
    <source>
        <dbReference type="PROSITE" id="PS50262"/>
    </source>
</evidence>
<keyword evidence="6 12" id="KW-0472">Membrane</keyword>
<keyword evidence="9 10" id="KW-0807">Transducer</keyword>
<evidence type="ECO:0000256" key="8">
    <source>
        <dbReference type="ARBA" id="ARBA00023170"/>
    </source>
</evidence>
<feature type="region of interest" description="Disordered" evidence="11">
    <location>
        <begin position="458"/>
        <end position="620"/>
    </location>
</feature>
<dbReference type="GO" id="GO:0005886">
    <property type="term" value="C:plasma membrane"/>
    <property type="evidence" value="ECO:0007669"/>
    <property type="project" value="UniProtKB-SubCell"/>
</dbReference>
<evidence type="ECO:0000256" key="5">
    <source>
        <dbReference type="ARBA" id="ARBA00023040"/>
    </source>
</evidence>
<accession>A0A1I7ZP83</accession>
<feature type="transmembrane region" description="Helical" evidence="12">
    <location>
        <begin position="187"/>
        <end position="208"/>
    </location>
</feature>
<evidence type="ECO:0000313" key="14">
    <source>
        <dbReference type="Proteomes" id="UP000095287"/>
    </source>
</evidence>
<dbReference type="InterPro" id="IPR017452">
    <property type="entry name" value="GPCR_Rhodpsn_7TM"/>
</dbReference>
<protein>
    <submittedName>
        <fullName evidence="15">G_PROTEIN_RECEP_F1_2 domain-containing protein</fullName>
    </submittedName>
</protein>
<dbReference type="GO" id="GO:0004930">
    <property type="term" value="F:G protein-coupled receptor activity"/>
    <property type="evidence" value="ECO:0007669"/>
    <property type="project" value="UniProtKB-KW"/>
</dbReference>
<evidence type="ECO:0000313" key="15">
    <source>
        <dbReference type="WBParaSite" id="L893_g28143.t1"/>
    </source>
</evidence>
<proteinExistence type="inferred from homology"/>
<evidence type="ECO:0000256" key="1">
    <source>
        <dbReference type="ARBA" id="ARBA00004651"/>
    </source>
</evidence>
<feature type="region of interest" description="Disordered" evidence="11">
    <location>
        <begin position="1"/>
        <end position="21"/>
    </location>
</feature>
<dbReference type="SUPFAM" id="SSF81321">
    <property type="entry name" value="Family A G protein-coupled receptor-like"/>
    <property type="match status" value="1"/>
</dbReference>
<organism evidence="14 15">
    <name type="scientific">Steinernema glaseri</name>
    <dbReference type="NCBI Taxonomy" id="37863"/>
    <lineage>
        <taxon>Eukaryota</taxon>
        <taxon>Metazoa</taxon>
        <taxon>Ecdysozoa</taxon>
        <taxon>Nematoda</taxon>
        <taxon>Chromadorea</taxon>
        <taxon>Rhabditida</taxon>
        <taxon>Tylenchina</taxon>
        <taxon>Panagrolaimomorpha</taxon>
        <taxon>Strongyloidoidea</taxon>
        <taxon>Steinernematidae</taxon>
        <taxon>Steinernema</taxon>
    </lineage>
</organism>
<feature type="transmembrane region" description="Helical" evidence="12">
    <location>
        <begin position="143"/>
        <end position="167"/>
    </location>
</feature>
<dbReference type="PROSITE" id="PS00237">
    <property type="entry name" value="G_PROTEIN_RECEP_F1_1"/>
    <property type="match status" value="1"/>
</dbReference>
<dbReference type="PANTHER" id="PTHR24248">
    <property type="entry name" value="ADRENERGIC RECEPTOR-RELATED G-PROTEIN COUPLED RECEPTOR"/>
    <property type="match status" value="1"/>
</dbReference>